<dbReference type="AlphaFoldDB" id="A0A225SSI4"/>
<proteinExistence type="predicted"/>
<keyword evidence="2" id="KW-1185">Reference proteome</keyword>
<dbReference type="Proteomes" id="UP000214747">
    <property type="component" value="Unassembled WGS sequence"/>
</dbReference>
<gene>
    <name evidence="1" type="ORF">CEJ45_13885</name>
</gene>
<evidence type="ECO:0000313" key="2">
    <source>
        <dbReference type="Proteomes" id="UP000214747"/>
    </source>
</evidence>
<accession>A0A225SSI4</accession>
<name>A0A225SSI4_9BURK</name>
<organism evidence="1 2">
    <name type="scientific">Herbaspirillum aquaticum</name>
    <dbReference type="NCBI Taxonomy" id="568783"/>
    <lineage>
        <taxon>Bacteria</taxon>
        <taxon>Pseudomonadati</taxon>
        <taxon>Pseudomonadota</taxon>
        <taxon>Betaproteobacteria</taxon>
        <taxon>Burkholderiales</taxon>
        <taxon>Oxalobacteraceae</taxon>
        <taxon>Herbaspirillum</taxon>
    </lineage>
</organism>
<protein>
    <submittedName>
        <fullName evidence="1">Uncharacterized protein</fullName>
    </submittedName>
</protein>
<sequence>MAKLEDIVRRQKTGATFVISAQMLQMTPRDFDALAQVWDDEGGPGFNVAGVPFRVVVEGEFLISRVTVVRTTAEV</sequence>
<dbReference type="EMBL" id="NJGV01000011">
    <property type="protein sequence ID" value="OWY34075.1"/>
    <property type="molecule type" value="Genomic_DNA"/>
</dbReference>
<dbReference type="RefSeq" id="WP_088755680.1">
    <property type="nucleotide sequence ID" value="NZ_JARJFG010000007.1"/>
</dbReference>
<comment type="caution">
    <text evidence="1">The sequence shown here is derived from an EMBL/GenBank/DDBJ whole genome shotgun (WGS) entry which is preliminary data.</text>
</comment>
<reference evidence="1 2" key="1">
    <citation type="journal article" date="2010" name="Int. J. Syst. Evol. Microbiol.">
        <title>Reclassification of Herbaspirillum putei as a later heterotypic synonym of Herbaspirillum huttiense, with the description of H. huttiense subsp. huttiense subsp. nov. and H. huttiense subsp. putei subsp. nov., comb. nov., and description of Herbaspirillum aquaticum sp. nov.</title>
        <authorList>
            <person name="Dobritsa A.P."/>
            <person name="Reddy M.C."/>
            <person name="Samadpour M."/>
        </authorList>
    </citation>
    <scope>NUCLEOTIDE SEQUENCE [LARGE SCALE GENOMIC DNA]</scope>
    <source>
        <strain evidence="1 2">IEH 4430</strain>
    </source>
</reference>
<evidence type="ECO:0000313" key="1">
    <source>
        <dbReference type="EMBL" id="OWY34075.1"/>
    </source>
</evidence>